<dbReference type="SUPFAM" id="SSF52540">
    <property type="entry name" value="P-loop containing nucleoside triphosphate hydrolases"/>
    <property type="match status" value="1"/>
</dbReference>
<dbReference type="GO" id="GO:0006302">
    <property type="term" value="P:double-strand break repair"/>
    <property type="evidence" value="ECO:0007669"/>
    <property type="project" value="TreeGrafter"/>
</dbReference>
<evidence type="ECO:0000313" key="2">
    <source>
        <dbReference type="EMBL" id="MDU9694214.1"/>
    </source>
</evidence>
<dbReference type="GO" id="GO:0000731">
    <property type="term" value="P:DNA synthesis involved in DNA repair"/>
    <property type="evidence" value="ECO:0007669"/>
    <property type="project" value="TreeGrafter"/>
</dbReference>
<organism evidence="2 3">
    <name type="scientific">Priestia aryabhattai</name>
    <name type="common">Bacillus aryabhattai</name>
    <dbReference type="NCBI Taxonomy" id="412384"/>
    <lineage>
        <taxon>Bacteria</taxon>
        <taxon>Bacillati</taxon>
        <taxon>Bacillota</taxon>
        <taxon>Bacilli</taxon>
        <taxon>Bacillales</taxon>
        <taxon>Bacillaceae</taxon>
        <taxon>Priestia</taxon>
    </lineage>
</organism>
<dbReference type="Proteomes" id="UP001269400">
    <property type="component" value="Unassembled WGS sequence"/>
</dbReference>
<protein>
    <recommendedName>
        <fullName evidence="1">Endonuclease GajA/Old nuclease/RecF-like AAA domain-containing protein</fullName>
    </recommendedName>
</protein>
<comment type="caution">
    <text evidence="2">The sequence shown here is derived from an EMBL/GenBank/DDBJ whole genome shotgun (WGS) entry which is preliminary data.</text>
</comment>
<dbReference type="PANTHER" id="PTHR32182">
    <property type="entry name" value="DNA REPLICATION AND REPAIR PROTEIN RECF"/>
    <property type="match status" value="1"/>
</dbReference>
<dbReference type="Pfam" id="PF13175">
    <property type="entry name" value="AAA_15"/>
    <property type="match status" value="1"/>
</dbReference>
<feature type="domain" description="Endonuclease GajA/Old nuclease/RecF-like AAA" evidence="1">
    <location>
        <begin position="43"/>
        <end position="595"/>
    </location>
</feature>
<gene>
    <name evidence="2" type="ORF">O0Q50_23800</name>
</gene>
<dbReference type="InterPro" id="IPR027417">
    <property type="entry name" value="P-loop_NTPase"/>
</dbReference>
<dbReference type="RefSeq" id="WP_316911425.1">
    <property type="nucleotide sequence ID" value="NZ_JAPTGD010000002.1"/>
</dbReference>
<dbReference type="PANTHER" id="PTHR32182:SF23">
    <property type="entry name" value="ATP BINDING PROTEIN"/>
    <property type="match status" value="1"/>
</dbReference>
<proteinExistence type="predicted"/>
<evidence type="ECO:0000259" key="1">
    <source>
        <dbReference type="Pfam" id="PF13175"/>
    </source>
</evidence>
<reference evidence="2" key="2">
    <citation type="submission" date="2022-12" db="EMBL/GenBank/DDBJ databases">
        <authorList>
            <person name="Dechsakulwatana C."/>
            <person name="Rungsihiranrut A."/>
            <person name="Muangchinda C."/>
            <person name="Ningthoujam R."/>
            <person name="Klankeo P."/>
            <person name="Pinyakong O."/>
        </authorList>
    </citation>
    <scope>NUCLEOTIDE SEQUENCE</scope>
    <source>
        <strain evidence="2">TL01-2</strain>
    </source>
</reference>
<dbReference type="Gene3D" id="3.40.50.300">
    <property type="entry name" value="P-loop containing nucleotide triphosphate hydrolases"/>
    <property type="match status" value="1"/>
</dbReference>
<dbReference type="AlphaFoldDB" id="A0AAX6NFE5"/>
<name>A0AAX6NFE5_PRIAR</name>
<evidence type="ECO:0000313" key="3">
    <source>
        <dbReference type="Proteomes" id="UP001269400"/>
    </source>
</evidence>
<sequence length="770" mass="90825">MEICYYWTERLGYNKHNKGFNFGSELNFSYDYENKKLIIEEDNLYIKNFFNIYNDEQISNITAVVGRNGVGKSKFLEEIKSLYVQGGILAKKDKDGNVYDDKRIFVIKNKKKYEIVYHKDLLLKEKKDFVNYELDYQKYGNNLKSIFENKDLFVMKNHSYLEETYCIYFSYAFDNNFYTQTSSTSSKYFDLSTKGILNEINYELESKERYPDMDPKVPNYINIKDNRFNIGFLREYYVRENKKRIHLLNSEVGRGFITKHKFFPTKAYLNLDYILRRQDNFLNGNTFKSLLRSEKRRANNVLENEIYDFIEKIYDSRNDWDNKIALAQQTYLRRILDSYFEDVHNFINYDAARKSFKKELGRSKRTKKKSRKSFSPNSLKSNIDNLCRLMDTFNEKATMFLKEFSTNNEKEFADFDDEEFTAMTESYKNFITHFNNNILTNNSAVSIREGTTYLNPIKFREDSDEVEGAVRTSFGIVEIDLTTEGLSLLDEFLPIYNSIVSGNDFIKIDWEGLSTGEDALLGMFSRFFELGILFNYGDPAKESNKRIVILLDEIEHSLHPEWQRRILSNLIEFLPLVFTTAATIQVILATNVPFIVADIPTSNIIYLEKNKGLTQVVDKPNQTFAANIHSLLMSNFFMDTTIGKFSEEKIKAIVNHLKVNKESDDNNSKIYKNLWYYHFITDKIGKEYEKKAKKYSQEEIRKTIEIIGEPVIRTKLKAMYDEKYPIENRDSSAEQFMWKIESDTAIPEDIKGLLKEKFRELNKEQKDDKN</sequence>
<reference evidence="2" key="1">
    <citation type="journal article" date="2022" name="J Environ Chem Eng">
        <title>Biodegradation of petroleum oil using a constructed nonpathogenic and heavy metal-tolerant bacterial consortium isolated from marine sponges.</title>
        <authorList>
            <person name="Dechsakulwatana C."/>
            <person name="Rungsihiranrut A."/>
            <person name="Muangchinda C."/>
            <person name="Ningthoujam R."/>
            <person name="Klankeo P."/>
            <person name="Pinyakong O."/>
        </authorList>
    </citation>
    <scope>NUCLEOTIDE SEQUENCE</scope>
    <source>
        <strain evidence="2">TL01-2</strain>
    </source>
</reference>
<accession>A0AAX6NFE5</accession>
<dbReference type="InterPro" id="IPR041685">
    <property type="entry name" value="AAA_GajA/Old/RecF-like"/>
</dbReference>
<dbReference type="EMBL" id="JAPTGD010000002">
    <property type="protein sequence ID" value="MDU9694214.1"/>
    <property type="molecule type" value="Genomic_DNA"/>
</dbReference>